<evidence type="ECO:0000313" key="2">
    <source>
        <dbReference type="Proteomes" id="UP001140087"/>
    </source>
</evidence>
<proteinExistence type="predicted"/>
<name>A0ACC1L7E5_9FUNG</name>
<protein>
    <submittedName>
        <fullName evidence="1">Uncharacterized protein</fullName>
    </submittedName>
</protein>
<organism evidence="1 2">
    <name type="scientific">Coemansia helicoidea</name>
    <dbReference type="NCBI Taxonomy" id="1286919"/>
    <lineage>
        <taxon>Eukaryota</taxon>
        <taxon>Fungi</taxon>
        <taxon>Fungi incertae sedis</taxon>
        <taxon>Zoopagomycota</taxon>
        <taxon>Kickxellomycotina</taxon>
        <taxon>Kickxellomycetes</taxon>
        <taxon>Kickxellales</taxon>
        <taxon>Kickxellaceae</taxon>
        <taxon>Coemansia</taxon>
    </lineage>
</organism>
<reference evidence="1" key="1">
    <citation type="submission" date="2022-07" db="EMBL/GenBank/DDBJ databases">
        <title>Phylogenomic reconstructions and comparative analyses of Kickxellomycotina fungi.</title>
        <authorList>
            <person name="Reynolds N.K."/>
            <person name="Stajich J.E."/>
            <person name="Barry K."/>
            <person name="Grigoriev I.V."/>
            <person name="Crous P."/>
            <person name="Smith M.E."/>
        </authorList>
    </citation>
    <scope>NUCLEOTIDE SEQUENCE</scope>
    <source>
        <strain evidence="1">BCRC 34780</strain>
    </source>
</reference>
<sequence length="492" mass="52109">MTQSGSAAGGWTLGPTGGSWHMWTYNATLDRADLPPWPATMAEARVVLSSEMCRTAGARPIPLAPFMPPDGLEHCGAHTSATARPDVLPGAPMAAARAEMRRWLAAFAGWADVDGAIFSDLGAASIYRFRAHTAASIGLRSGRGLDLSGLAGRDCAGLAGLPAPAVARQGAPWLDNYRLEVQLRRAAHGPVGVRMQLLSLLRPAAEIAVQPLASASSRLTWIGPDRDANAFTLVAGQPKPEALAVPAGFYARDPGRWAGEITGRTERFSSFHPELAVTASVHPRTGHPEGCQLAALVALPRTYFFDPYQLRQLHDEGRLGAGSYSHHGPVELERPAESLGNWGSVLALTRPLRAEQLSLTLPIHARYRLLPVDGPTVGPRGEPTGASHVDQTLPPPLAAIVCPTPAATGSRVLDGLRVRLALFDELGLAPVAALAVAADTDTLLRLPIPSDRHVALIQMSTVALFLAGALSTMYSVWSRQKRRRAAQPAACG</sequence>
<accession>A0ACC1L7E5</accession>
<evidence type="ECO:0000313" key="1">
    <source>
        <dbReference type="EMBL" id="KAJ2802548.1"/>
    </source>
</evidence>
<dbReference type="EMBL" id="JANBUN010000603">
    <property type="protein sequence ID" value="KAJ2802548.1"/>
    <property type="molecule type" value="Genomic_DNA"/>
</dbReference>
<keyword evidence="2" id="KW-1185">Reference proteome</keyword>
<dbReference type="Proteomes" id="UP001140087">
    <property type="component" value="Unassembled WGS sequence"/>
</dbReference>
<comment type="caution">
    <text evidence="1">The sequence shown here is derived from an EMBL/GenBank/DDBJ whole genome shotgun (WGS) entry which is preliminary data.</text>
</comment>
<gene>
    <name evidence="1" type="ORF">H4R21_002378</name>
</gene>